<feature type="region of interest" description="Disordered" evidence="1">
    <location>
        <begin position="1"/>
        <end position="72"/>
    </location>
</feature>
<evidence type="ECO:0000256" key="1">
    <source>
        <dbReference type="SAM" id="MobiDB-lite"/>
    </source>
</evidence>
<accession>A0AAD1RHZ8</accession>
<sequence>MRLLRERQEFKPVRAPATHSATWEETEASQKAPTQAARITNDSQHARTKAPSEKNPYMQAGRAGDSCVQPVSSWRTQKACASRRKEPKGQAWRLKLSYKSNWT</sequence>
<evidence type="ECO:0000313" key="3">
    <source>
        <dbReference type="Proteomes" id="UP001295444"/>
    </source>
</evidence>
<keyword evidence="3" id="KW-1185">Reference proteome</keyword>
<reference evidence="2" key="1">
    <citation type="submission" date="2022-03" db="EMBL/GenBank/DDBJ databases">
        <authorList>
            <person name="Alioto T."/>
            <person name="Alioto T."/>
            <person name="Gomez Garrido J."/>
        </authorList>
    </citation>
    <scope>NUCLEOTIDE SEQUENCE</scope>
</reference>
<proteinExistence type="predicted"/>
<protein>
    <submittedName>
        <fullName evidence="2">Uncharacterized protein</fullName>
    </submittedName>
</protein>
<name>A0AAD1RHZ8_PELCU</name>
<feature type="compositionally biased region" description="Basic and acidic residues" evidence="1">
    <location>
        <begin position="1"/>
        <end position="12"/>
    </location>
</feature>
<feature type="compositionally biased region" description="Polar residues" evidence="1">
    <location>
        <begin position="19"/>
        <end position="43"/>
    </location>
</feature>
<gene>
    <name evidence="2" type="ORF">PECUL_23A062007</name>
</gene>
<evidence type="ECO:0000313" key="2">
    <source>
        <dbReference type="EMBL" id="CAH2255288.1"/>
    </source>
</evidence>
<dbReference type="EMBL" id="OW240913">
    <property type="protein sequence ID" value="CAH2255288.1"/>
    <property type="molecule type" value="Genomic_DNA"/>
</dbReference>
<organism evidence="2 3">
    <name type="scientific">Pelobates cultripes</name>
    <name type="common">Western spadefoot toad</name>
    <dbReference type="NCBI Taxonomy" id="61616"/>
    <lineage>
        <taxon>Eukaryota</taxon>
        <taxon>Metazoa</taxon>
        <taxon>Chordata</taxon>
        <taxon>Craniata</taxon>
        <taxon>Vertebrata</taxon>
        <taxon>Euteleostomi</taxon>
        <taxon>Amphibia</taxon>
        <taxon>Batrachia</taxon>
        <taxon>Anura</taxon>
        <taxon>Pelobatoidea</taxon>
        <taxon>Pelobatidae</taxon>
        <taxon>Pelobates</taxon>
    </lineage>
</organism>
<dbReference type="Proteomes" id="UP001295444">
    <property type="component" value="Chromosome 02"/>
</dbReference>
<dbReference type="AlphaFoldDB" id="A0AAD1RHZ8"/>